<gene>
    <name evidence="2" type="ORF">B0T24DRAFT_592973</name>
</gene>
<sequence length="280" mass="31134">MEAKAAFLVVDERVAEEMVDALGPHPRVAEWPPYEVEQLPRGDVIWGRVGTREAPLRRRLLEQVKVGPEYLAEGLPNHVGLGAEGRVRLYHAGYQDLVLVPLGVNHLKQQFLILHMEQDAAGHCLTEPRSVSNSKQNLDEWRADSSPSLRQAVSSLRTAVGISASPKRRTRRRKSSKTAPSNATYLGIRRRKGIIPGQKQPPQRRALQIFVLARHEHIDGAQVRKSQAQPSPASAASQTLMATRQRQTRFISPHSAASAVVGRRSPNSPKLRDRPRPLST</sequence>
<feature type="region of interest" description="Disordered" evidence="1">
    <location>
        <begin position="126"/>
        <end position="202"/>
    </location>
</feature>
<reference evidence="2" key="1">
    <citation type="journal article" date="2023" name="Mol. Phylogenet. Evol.">
        <title>Genome-scale phylogeny and comparative genomics of the fungal order Sordariales.</title>
        <authorList>
            <person name="Hensen N."/>
            <person name="Bonometti L."/>
            <person name="Westerberg I."/>
            <person name="Brannstrom I.O."/>
            <person name="Guillou S."/>
            <person name="Cros-Aarteil S."/>
            <person name="Calhoun S."/>
            <person name="Haridas S."/>
            <person name="Kuo A."/>
            <person name="Mondo S."/>
            <person name="Pangilinan J."/>
            <person name="Riley R."/>
            <person name="LaButti K."/>
            <person name="Andreopoulos B."/>
            <person name="Lipzen A."/>
            <person name="Chen C."/>
            <person name="Yan M."/>
            <person name="Daum C."/>
            <person name="Ng V."/>
            <person name="Clum A."/>
            <person name="Steindorff A."/>
            <person name="Ohm R.A."/>
            <person name="Martin F."/>
            <person name="Silar P."/>
            <person name="Natvig D.O."/>
            <person name="Lalanne C."/>
            <person name="Gautier V."/>
            <person name="Ament-Velasquez S.L."/>
            <person name="Kruys A."/>
            <person name="Hutchinson M.I."/>
            <person name="Powell A.J."/>
            <person name="Barry K."/>
            <person name="Miller A.N."/>
            <person name="Grigoriev I.V."/>
            <person name="Debuchy R."/>
            <person name="Gladieux P."/>
            <person name="Hiltunen Thoren M."/>
            <person name="Johannesson H."/>
        </authorList>
    </citation>
    <scope>NUCLEOTIDE SEQUENCE</scope>
    <source>
        <strain evidence="2">CBS 958.72</strain>
    </source>
</reference>
<feature type="compositionally biased region" description="Low complexity" evidence="1">
    <location>
        <begin position="226"/>
        <end position="238"/>
    </location>
</feature>
<dbReference type="AlphaFoldDB" id="A0AAE0KIL9"/>
<accession>A0AAE0KIL9</accession>
<evidence type="ECO:0000313" key="3">
    <source>
        <dbReference type="Proteomes" id="UP001287356"/>
    </source>
</evidence>
<evidence type="ECO:0000256" key="1">
    <source>
        <dbReference type="SAM" id="MobiDB-lite"/>
    </source>
</evidence>
<proteinExistence type="predicted"/>
<dbReference type="Proteomes" id="UP001287356">
    <property type="component" value="Unassembled WGS sequence"/>
</dbReference>
<evidence type="ECO:0000313" key="2">
    <source>
        <dbReference type="EMBL" id="KAK3377364.1"/>
    </source>
</evidence>
<feature type="compositionally biased region" description="Polar residues" evidence="1">
    <location>
        <begin position="239"/>
        <end position="250"/>
    </location>
</feature>
<feature type="compositionally biased region" description="Basic and acidic residues" evidence="1">
    <location>
        <begin position="270"/>
        <end position="280"/>
    </location>
</feature>
<keyword evidence="3" id="KW-1185">Reference proteome</keyword>
<organism evidence="2 3">
    <name type="scientific">Lasiosphaeria ovina</name>
    <dbReference type="NCBI Taxonomy" id="92902"/>
    <lineage>
        <taxon>Eukaryota</taxon>
        <taxon>Fungi</taxon>
        <taxon>Dikarya</taxon>
        <taxon>Ascomycota</taxon>
        <taxon>Pezizomycotina</taxon>
        <taxon>Sordariomycetes</taxon>
        <taxon>Sordariomycetidae</taxon>
        <taxon>Sordariales</taxon>
        <taxon>Lasiosphaeriaceae</taxon>
        <taxon>Lasiosphaeria</taxon>
    </lineage>
</organism>
<feature type="compositionally biased region" description="Polar residues" evidence="1">
    <location>
        <begin position="145"/>
        <end position="157"/>
    </location>
</feature>
<reference evidence="2" key="2">
    <citation type="submission" date="2023-06" db="EMBL/GenBank/DDBJ databases">
        <authorList>
            <consortium name="Lawrence Berkeley National Laboratory"/>
            <person name="Haridas S."/>
            <person name="Hensen N."/>
            <person name="Bonometti L."/>
            <person name="Westerberg I."/>
            <person name="Brannstrom I.O."/>
            <person name="Guillou S."/>
            <person name="Cros-Aarteil S."/>
            <person name="Calhoun S."/>
            <person name="Kuo A."/>
            <person name="Mondo S."/>
            <person name="Pangilinan J."/>
            <person name="Riley R."/>
            <person name="Labutti K."/>
            <person name="Andreopoulos B."/>
            <person name="Lipzen A."/>
            <person name="Chen C."/>
            <person name="Yanf M."/>
            <person name="Daum C."/>
            <person name="Ng V."/>
            <person name="Clum A."/>
            <person name="Steindorff A."/>
            <person name="Ohm R."/>
            <person name="Martin F."/>
            <person name="Silar P."/>
            <person name="Natvig D."/>
            <person name="Lalanne C."/>
            <person name="Gautier V."/>
            <person name="Ament-Velasquez S.L."/>
            <person name="Kruys A."/>
            <person name="Hutchinson M.I."/>
            <person name="Powell A.J."/>
            <person name="Barry K."/>
            <person name="Miller A.N."/>
            <person name="Grigoriev I.V."/>
            <person name="Debuchy R."/>
            <person name="Gladieux P."/>
            <person name="Thoren M.H."/>
            <person name="Johannesson H."/>
        </authorList>
    </citation>
    <scope>NUCLEOTIDE SEQUENCE</scope>
    <source>
        <strain evidence="2">CBS 958.72</strain>
    </source>
</reference>
<feature type="compositionally biased region" description="Basic residues" evidence="1">
    <location>
        <begin position="166"/>
        <end position="176"/>
    </location>
</feature>
<dbReference type="EMBL" id="JAULSN010000003">
    <property type="protein sequence ID" value="KAK3377364.1"/>
    <property type="molecule type" value="Genomic_DNA"/>
</dbReference>
<name>A0AAE0KIL9_9PEZI</name>
<protein>
    <submittedName>
        <fullName evidence="2">Uncharacterized protein</fullName>
    </submittedName>
</protein>
<feature type="region of interest" description="Disordered" evidence="1">
    <location>
        <begin position="221"/>
        <end position="280"/>
    </location>
</feature>
<comment type="caution">
    <text evidence="2">The sequence shown here is derived from an EMBL/GenBank/DDBJ whole genome shotgun (WGS) entry which is preliminary data.</text>
</comment>